<organism evidence="1 2">
    <name type="scientific">Trichinella spiralis</name>
    <name type="common">Trichina worm</name>
    <dbReference type="NCBI Taxonomy" id="6334"/>
    <lineage>
        <taxon>Eukaryota</taxon>
        <taxon>Metazoa</taxon>
        <taxon>Ecdysozoa</taxon>
        <taxon>Nematoda</taxon>
        <taxon>Enoplea</taxon>
        <taxon>Dorylaimia</taxon>
        <taxon>Trichinellida</taxon>
        <taxon>Trichinellidae</taxon>
        <taxon>Trichinella</taxon>
    </lineage>
</organism>
<accession>A0ABR3KN31</accession>
<dbReference type="Proteomes" id="UP001558632">
    <property type="component" value="Unassembled WGS sequence"/>
</dbReference>
<evidence type="ECO:0000313" key="1">
    <source>
        <dbReference type="EMBL" id="KAL1241979.1"/>
    </source>
</evidence>
<dbReference type="EMBL" id="JBEUSY010000231">
    <property type="protein sequence ID" value="KAL1241979.1"/>
    <property type="molecule type" value="Genomic_DNA"/>
</dbReference>
<proteinExistence type="predicted"/>
<name>A0ABR3KN31_TRISP</name>
<sequence length="87" mass="9591">MVVQVSLNGLKRCTKILYVNIIKTFWNSCCSCQHGMDCIINIEQIYVHTPALVYVDLMALLSIGPEICVASLITWSGSACCHHCVCA</sequence>
<reference evidence="1 2" key="1">
    <citation type="submission" date="2024-07" db="EMBL/GenBank/DDBJ databases">
        <title>Enhanced genomic and transcriptomic resources for Trichinella pseudospiralis and T. spiralis underpin the discovery of pronounced molecular differences between stages and species.</title>
        <authorList>
            <person name="Pasi K.K."/>
            <person name="La Rosa G."/>
            <person name="Gomez-Morales M.A."/>
            <person name="Tosini F."/>
            <person name="Sumanam S."/>
            <person name="Young N.D."/>
            <person name="Chang B.C."/>
            <person name="Robin G.B."/>
        </authorList>
    </citation>
    <scope>NUCLEOTIDE SEQUENCE [LARGE SCALE GENOMIC DNA]</scope>
    <source>
        <strain evidence="1">ISS534</strain>
    </source>
</reference>
<protein>
    <submittedName>
        <fullName evidence="1">Uncharacterized protein</fullName>
    </submittedName>
</protein>
<gene>
    <name evidence="1" type="ORF">TSPI_10846</name>
</gene>
<keyword evidence="2" id="KW-1185">Reference proteome</keyword>
<evidence type="ECO:0000313" key="2">
    <source>
        <dbReference type="Proteomes" id="UP001558632"/>
    </source>
</evidence>
<comment type="caution">
    <text evidence="1">The sequence shown here is derived from an EMBL/GenBank/DDBJ whole genome shotgun (WGS) entry which is preliminary data.</text>
</comment>